<feature type="compositionally biased region" description="Low complexity" evidence="1">
    <location>
        <begin position="1"/>
        <end position="13"/>
    </location>
</feature>
<protein>
    <submittedName>
        <fullName evidence="2">Uncharacterized protein</fullName>
    </submittedName>
</protein>
<evidence type="ECO:0000256" key="1">
    <source>
        <dbReference type="SAM" id="MobiDB-lite"/>
    </source>
</evidence>
<feature type="compositionally biased region" description="Polar residues" evidence="1">
    <location>
        <begin position="136"/>
        <end position="148"/>
    </location>
</feature>
<keyword evidence="3" id="KW-1185">Reference proteome</keyword>
<sequence length="174" mass="18059">MGGPTRRAGARWAGARREGGQGSERPRDHAAGSPGTGVLLLVPVTQPESESLSVSLHRGEAECAPECALASRTTGFKAPGGQDNGTTLSPHRPHQNSEADSHIGAAPSAFSRQHTPITPASTGHLYPPVIPFLSKTDASQHGNGTLQPSKLFVETSRDHVLLATGPASAYSTRS</sequence>
<feature type="region of interest" description="Disordered" evidence="1">
    <location>
        <begin position="74"/>
        <end position="150"/>
    </location>
</feature>
<feature type="compositionally biased region" description="Polar residues" evidence="1">
    <location>
        <begin position="110"/>
        <end position="121"/>
    </location>
</feature>
<evidence type="ECO:0000313" key="3">
    <source>
        <dbReference type="Proteomes" id="UP000076842"/>
    </source>
</evidence>
<accession>A0A165EMT3</accession>
<feature type="region of interest" description="Disordered" evidence="1">
    <location>
        <begin position="1"/>
        <end position="37"/>
    </location>
</feature>
<feature type="compositionally biased region" description="Basic and acidic residues" evidence="1">
    <location>
        <begin position="15"/>
        <end position="30"/>
    </location>
</feature>
<dbReference type="EMBL" id="KV424000">
    <property type="protein sequence ID" value="KZT55175.1"/>
    <property type="molecule type" value="Genomic_DNA"/>
</dbReference>
<evidence type="ECO:0000313" key="2">
    <source>
        <dbReference type="EMBL" id="KZT55175.1"/>
    </source>
</evidence>
<proteinExistence type="predicted"/>
<name>A0A165EMT3_9BASI</name>
<dbReference type="Proteomes" id="UP000076842">
    <property type="component" value="Unassembled WGS sequence"/>
</dbReference>
<dbReference type="AlphaFoldDB" id="A0A165EMT3"/>
<gene>
    <name evidence="2" type="ORF">CALCODRAFT_360732</name>
</gene>
<organism evidence="2 3">
    <name type="scientific">Calocera cornea HHB12733</name>
    <dbReference type="NCBI Taxonomy" id="1353952"/>
    <lineage>
        <taxon>Eukaryota</taxon>
        <taxon>Fungi</taxon>
        <taxon>Dikarya</taxon>
        <taxon>Basidiomycota</taxon>
        <taxon>Agaricomycotina</taxon>
        <taxon>Dacrymycetes</taxon>
        <taxon>Dacrymycetales</taxon>
        <taxon>Dacrymycetaceae</taxon>
        <taxon>Calocera</taxon>
    </lineage>
</organism>
<dbReference type="InParanoid" id="A0A165EMT3"/>
<reference evidence="2 3" key="1">
    <citation type="journal article" date="2016" name="Mol. Biol. Evol.">
        <title>Comparative Genomics of Early-Diverging Mushroom-Forming Fungi Provides Insights into the Origins of Lignocellulose Decay Capabilities.</title>
        <authorList>
            <person name="Nagy L.G."/>
            <person name="Riley R."/>
            <person name="Tritt A."/>
            <person name="Adam C."/>
            <person name="Daum C."/>
            <person name="Floudas D."/>
            <person name="Sun H."/>
            <person name="Yadav J.S."/>
            <person name="Pangilinan J."/>
            <person name="Larsson K.H."/>
            <person name="Matsuura K."/>
            <person name="Barry K."/>
            <person name="Labutti K."/>
            <person name="Kuo R."/>
            <person name="Ohm R.A."/>
            <person name="Bhattacharya S.S."/>
            <person name="Shirouzu T."/>
            <person name="Yoshinaga Y."/>
            <person name="Martin F.M."/>
            <person name="Grigoriev I.V."/>
            <person name="Hibbett D.S."/>
        </authorList>
    </citation>
    <scope>NUCLEOTIDE SEQUENCE [LARGE SCALE GENOMIC DNA]</scope>
    <source>
        <strain evidence="2 3">HHB12733</strain>
    </source>
</reference>